<proteinExistence type="predicted"/>
<dbReference type="STRING" id="1440763.BJI69_13785"/>
<accession>A0A0G9HGB4</accession>
<keyword evidence="2" id="KW-1185">Reference proteome</keyword>
<dbReference type="AlphaFoldDB" id="A0A0G9HGB4"/>
<dbReference type="KEGG" id="lrz:BJI69_13785"/>
<evidence type="ECO:0000313" key="2">
    <source>
        <dbReference type="Proteomes" id="UP000182987"/>
    </source>
</evidence>
<sequence length="182" mass="19949">MLLLTASGCASIKEPDIKLNPNPHISYEIVAKVLGAPGDLETRSGHVEYQVMNPACVPMTPFSGATLEPRKSLPVAFQRTSDGDYAAIVYLDQMQDEDYFGLGECNWSIVAVSADFPHGKMDFSPALYQKHILSGANVPWYFSFKSYENSDDERTDGGDLSKSAYNDPGRTFAITLTATKKP</sequence>
<dbReference type="OrthoDB" id="6853546at2"/>
<organism evidence="1 2">
    <name type="scientific">Luteibacter rhizovicinus DSM 16549</name>
    <dbReference type="NCBI Taxonomy" id="1440763"/>
    <lineage>
        <taxon>Bacteria</taxon>
        <taxon>Pseudomonadati</taxon>
        <taxon>Pseudomonadota</taxon>
        <taxon>Gammaproteobacteria</taxon>
        <taxon>Lysobacterales</taxon>
        <taxon>Rhodanobacteraceae</taxon>
        <taxon>Luteibacter</taxon>
    </lineage>
</organism>
<dbReference type="PATRIC" id="fig|1440763.5.peg.3092"/>
<name>A0A0G9HGB4_9GAMM</name>
<protein>
    <submittedName>
        <fullName evidence="1">Uncharacterized protein</fullName>
    </submittedName>
</protein>
<evidence type="ECO:0000313" key="1">
    <source>
        <dbReference type="EMBL" id="APG04857.1"/>
    </source>
</evidence>
<dbReference type="RefSeq" id="WP_046966124.1">
    <property type="nucleotide sequence ID" value="NZ_CP017480.1"/>
</dbReference>
<gene>
    <name evidence="1" type="ORF">BJI69_13785</name>
</gene>
<dbReference type="Proteomes" id="UP000182987">
    <property type="component" value="Chromosome"/>
</dbReference>
<reference evidence="2" key="1">
    <citation type="submission" date="2016-09" db="EMBL/GenBank/DDBJ databases">
        <authorList>
            <person name="Lysoe E."/>
        </authorList>
    </citation>
    <scope>NUCLEOTIDE SEQUENCE [LARGE SCALE GENOMIC DNA]</scope>
    <source>
        <strain evidence="2">LJ96T</strain>
    </source>
</reference>
<dbReference type="EMBL" id="CP017480">
    <property type="protein sequence ID" value="APG04857.1"/>
    <property type="molecule type" value="Genomic_DNA"/>
</dbReference>